<gene>
    <name evidence="9" type="primary">betC_14</name>
    <name evidence="9" type="ORF">KOR42_32390</name>
</gene>
<evidence type="ECO:0000256" key="2">
    <source>
        <dbReference type="ARBA" id="ARBA00008779"/>
    </source>
</evidence>
<dbReference type="EMBL" id="SIHI01000009">
    <property type="protein sequence ID" value="TWT51956.1"/>
    <property type="molecule type" value="Genomic_DNA"/>
</dbReference>
<keyword evidence="10" id="KW-1185">Reference proteome</keyword>
<comment type="cofactor">
    <cofactor evidence="1">
        <name>Ca(2+)</name>
        <dbReference type="ChEBI" id="CHEBI:29108"/>
    </cofactor>
</comment>
<keyword evidence="5 9" id="KW-0378">Hydrolase</keyword>
<dbReference type="GO" id="GO:0004423">
    <property type="term" value="F:iduronate-2-sulfatase activity"/>
    <property type="evidence" value="ECO:0007669"/>
    <property type="project" value="InterPro"/>
</dbReference>
<comment type="similarity">
    <text evidence="2">Belongs to the sulfatase family.</text>
</comment>
<evidence type="ECO:0000259" key="8">
    <source>
        <dbReference type="Pfam" id="PF00884"/>
    </source>
</evidence>
<evidence type="ECO:0000256" key="4">
    <source>
        <dbReference type="ARBA" id="ARBA00022729"/>
    </source>
</evidence>
<dbReference type="Gene3D" id="3.40.720.10">
    <property type="entry name" value="Alkaline Phosphatase, subunit A"/>
    <property type="match status" value="1"/>
</dbReference>
<dbReference type="EC" id="3.1.6.6" evidence="9"/>
<dbReference type="GO" id="GO:0005737">
    <property type="term" value="C:cytoplasm"/>
    <property type="evidence" value="ECO:0007669"/>
    <property type="project" value="TreeGrafter"/>
</dbReference>
<dbReference type="InterPro" id="IPR000917">
    <property type="entry name" value="Sulfatase_N"/>
</dbReference>
<keyword evidence="6" id="KW-0106">Calcium</keyword>
<dbReference type="AlphaFoldDB" id="A0A5C5WMA3"/>
<organism evidence="9 10">
    <name type="scientific">Thalassoglobus neptunius</name>
    <dbReference type="NCBI Taxonomy" id="1938619"/>
    <lineage>
        <taxon>Bacteria</taxon>
        <taxon>Pseudomonadati</taxon>
        <taxon>Planctomycetota</taxon>
        <taxon>Planctomycetia</taxon>
        <taxon>Planctomycetales</taxon>
        <taxon>Planctomycetaceae</taxon>
        <taxon>Thalassoglobus</taxon>
    </lineage>
</organism>
<feature type="signal peptide" evidence="7">
    <location>
        <begin position="1"/>
        <end position="23"/>
    </location>
</feature>
<dbReference type="PANTHER" id="PTHR45953">
    <property type="entry name" value="IDURONATE 2-SULFATASE"/>
    <property type="match status" value="1"/>
</dbReference>
<dbReference type="InterPro" id="IPR017850">
    <property type="entry name" value="Alkaline_phosphatase_core_sf"/>
</dbReference>
<evidence type="ECO:0000256" key="7">
    <source>
        <dbReference type="SAM" id="SignalP"/>
    </source>
</evidence>
<dbReference type="InterPro" id="IPR035874">
    <property type="entry name" value="IDS"/>
</dbReference>
<dbReference type="Proteomes" id="UP000317243">
    <property type="component" value="Unassembled WGS sequence"/>
</dbReference>
<dbReference type="RefSeq" id="WP_231740943.1">
    <property type="nucleotide sequence ID" value="NZ_SIHI01000009.1"/>
</dbReference>
<feature type="domain" description="Sulfatase N-terminal" evidence="8">
    <location>
        <begin position="29"/>
        <end position="380"/>
    </location>
</feature>
<reference evidence="9 10" key="1">
    <citation type="submission" date="2019-02" db="EMBL/GenBank/DDBJ databases">
        <title>Deep-cultivation of Planctomycetes and their phenomic and genomic characterization uncovers novel biology.</title>
        <authorList>
            <person name="Wiegand S."/>
            <person name="Jogler M."/>
            <person name="Boedeker C."/>
            <person name="Pinto D."/>
            <person name="Vollmers J."/>
            <person name="Rivas-Marin E."/>
            <person name="Kohn T."/>
            <person name="Peeters S.H."/>
            <person name="Heuer A."/>
            <person name="Rast P."/>
            <person name="Oberbeckmann S."/>
            <person name="Bunk B."/>
            <person name="Jeske O."/>
            <person name="Meyerdierks A."/>
            <person name="Storesund J.E."/>
            <person name="Kallscheuer N."/>
            <person name="Luecker S."/>
            <person name="Lage O.M."/>
            <person name="Pohl T."/>
            <person name="Merkel B.J."/>
            <person name="Hornburger P."/>
            <person name="Mueller R.-W."/>
            <person name="Bruemmer F."/>
            <person name="Labrenz M."/>
            <person name="Spormann A.M."/>
            <person name="Op Den Camp H."/>
            <person name="Overmann J."/>
            <person name="Amann R."/>
            <person name="Jetten M.S.M."/>
            <person name="Mascher T."/>
            <person name="Medema M.H."/>
            <person name="Devos D.P."/>
            <person name="Kaster A.-K."/>
            <person name="Ovreas L."/>
            <person name="Rohde M."/>
            <person name="Galperin M.Y."/>
            <person name="Jogler C."/>
        </authorList>
    </citation>
    <scope>NUCLEOTIDE SEQUENCE [LARGE SCALE GENOMIC DNA]</scope>
    <source>
        <strain evidence="9 10">KOR42</strain>
    </source>
</reference>
<dbReference type="PANTHER" id="PTHR45953:SF1">
    <property type="entry name" value="IDURONATE 2-SULFATASE"/>
    <property type="match status" value="1"/>
</dbReference>
<dbReference type="GO" id="GO:0046872">
    <property type="term" value="F:metal ion binding"/>
    <property type="evidence" value="ECO:0007669"/>
    <property type="project" value="UniProtKB-KW"/>
</dbReference>
<accession>A0A5C5WMA3</accession>
<evidence type="ECO:0000313" key="10">
    <source>
        <dbReference type="Proteomes" id="UP000317243"/>
    </source>
</evidence>
<dbReference type="SUPFAM" id="SSF53649">
    <property type="entry name" value="Alkaline phosphatase-like"/>
    <property type="match status" value="1"/>
</dbReference>
<evidence type="ECO:0000256" key="5">
    <source>
        <dbReference type="ARBA" id="ARBA00022801"/>
    </source>
</evidence>
<protein>
    <submittedName>
        <fullName evidence="9">Choline-sulfatase</fullName>
        <ecNumber evidence="9">3.1.6.6</ecNumber>
    </submittedName>
</protein>
<evidence type="ECO:0000313" key="9">
    <source>
        <dbReference type="EMBL" id="TWT51956.1"/>
    </source>
</evidence>
<proteinExistence type="inferred from homology"/>
<evidence type="ECO:0000256" key="3">
    <source>
        <dbReference type="ARBA" id="ARBA00022723"/>
    </source>
</evidence>
<evidence type="ECO:0000256" key="1">
    <source>
        <dbReference type="ARBA" id="ARBA00001913"/>
    </source>
</evidence>
<comment type="caution">
    <text evidence="9">The sequence shown here is derived from an EMBL/GenBank/DDBJ whole genome shotgun (WGS) entry which is preliminary data.</text>
</comment>
<keyword evidence="3" id="KW-0479">Metal-binding</keyword>
<dbReference type="Pfam" id="PF00884">
    <property type="entry name" value="Sulfatase"/>
    <property type="match status" value="1"/>
</dbReference>
<name>A0A5C5WMA3_9PLAN</name>
<dbReference type="GO" id="GO:0047753">
    <property type="term" value="F:choline-sulfatase activity"/>
    <property type="evidence" value="ECO:0007669"/>
    <property type="project" value="UniProtKB-EC"/>
</dbReference>
<sequence precursor="true">MKTNLYGITTLGITLLLGNFATAEDVSQPNVLFLAVDDMKDWVGCLNGYEGVVKTPNIDSLAKQGLLFTNAHCPSPKCAPSRAAIMTGLRPSTTGLYDNGHWWYPNFPDVVTIPQCFRNNGYQVVGAGKIFHHTAGNNPPNQWDDFFRLTFRNDPWFRGAKLNYPWSKSGPFPEAYPWSGVTGLGHENDWGSLGIEERDHDDFLTASYAVDFLQKEHNKPFFLACGLFRPHLPWYVPQRFFDMYRSEDVILPEVKDDDLNDIPDSGQKLAADRRKDLKLIRQSQKWREAVEAYLASISFADDQIGRVLQALEASDARNSTIVVLWSDHGWHLGEKDHWHKSTLWEEATRVPFIIKAPGFSSGECSKPVNLIDLLPTFVELCYFEPVPNLDGQSLVPLLQNPQAQWDRPSVIEYRKGNGAVRSERYRLIRYADGSEELYDHNVDPQEWTNLAGSPEVATIQSELAEWLPTKWADSAPTKSAYNFDPDNYTWTVKSTGDVIDGKTP</sequence>
<evidence type="ECO:0000256" key="6">
    <source>
        <dbReference type="ARBA" id="ARBA00022837"/>
    </source>
</evidence>
<feature type="chain" id="PRO_5022851215" evidence="7">
    <location>
        <begin position="24"/>
        <end position="504"/>
    </location>
</feature>
<keyword evidence="4 7" id="KW-0732">Signal</keyword>
<dbReference type="CDD" id="cd16030">
    <property type="entry name" value="iduronate-2-sulfatase"/>
    <property type="match status" value="1"/>
</dbReference>